<dbReference type="EMBL" id="LCWF01000128">
    <property type="protein sequence ID" value="KKY18211.1"/>
    <property type="molecule type" value="Genomic_DNA"/>
</dbReference>
<dbReference type="InterPro" id="IPR020999">
    <property type="entry name" value="Chitin_synth_reg_RCR"/>
</dbReference>
<dbReference type="PANTHER" id="PTHR28187">
    <property type="entry name" value="PROTEIN RCR1-RELATED"/>
    <property type="match status" value="1"/>
</dbReference>
<sequence>MRLFLGGLQDPYRCLSARRRRRSGLQPYRGTGWVGRTPFGHGPAQYNPNYNQQAQYNPPPPQYTPQGGYYGGAGQNQGYFGGGQQNGVELQQPSNVYRGGEPVYEPPAGPPPSKKDNPAQ</sequence>
<dbReference type="AlphaFoldDB" id="A0A0G2E770"/>
<reference evidence="2 3" key="1">
    <citation type="submission" date="2015-05" db="EMBL/GenBank/DDBJ databases">
        <title>Distinctive expansion of gene families associated with plant cell wall degradation and secondary metabolism in the genomes of grapevine trunk pathogens.</title>
        <authorList>
            <person name="Lawrence D.P."/>
            <person name="Travadon R."/>
            <person name="Rolshausen P.E."/>
            <person name="Baumgartner K."/>
        </authorList>
    </citation>
    <scope>NUCLEOTIDE SEQUENCE [LARGE SCALE GENOMIC DNA]</scope>
    <source>
        <strain evidence="2">UCRPC4</strain>
    </source>
</reference>
<feature type="compositionally biased region" description="Low complexity" evidence="1">
    <location>
        <begin position="42"/>
        <end position="56"/>
    </location>
</feature>
<evidence type="ECO:0000256" key="1">
    <source>
        <dbReference type="SAM" id="MobiDB-lite"/>
    </source>
</evidence>
<organism evidence="2 3">
    <name type="scientific">Phaeomoniella chlamydospora</name>
    <name type="common">Phaeoacremonium chlamydosporum</name>
    <dbReference type="NCBI Taxonomy" id="158046"/>
    <lineage>
        <taxon>Eukaryota</taxon>
        <taxon>Fungi</taxon>
        <taxon>Dikarya</taxon>
        <taxon>Ascomycota</taxon>
        <taxon>Pezizomycotina</taxon>
        <taxon>Eurotiomycetes</taxon>
        <taxon>Chaetothyriomycetidae</taxon>
        <taxon>Phaeomoniellales</taxon>
        <taxon>Phaeomoniellaceae</taxon>
        <taxon>Phaeomoniella</taxon>
    </lineage>
</organism>
<dbReference type="PANTHER" id="PTHR28187:SF1">
    <property type="entry name" value="PROTEIN RCR1-RELATED"/>
    <property type="match status" value="1"/>
</dbReference>
<comment type="caution">
    <text evidence="2">The sequence shown here is derived from an EMBL/GenBank/DDBJ whole genome shotgun (WGS) entry which is preliminary data.</text>
</comment>
<feature type="compositionally biased region" description="Gly residues" evidence="1">
    <location>
        <begin position="68"/>
        <end position="85"/>
    </location>
</feature>
<evidence type="ECO:0000313" key="2">
    <source>
        <dbReference type="EMBL" id="KKY18211.1"/>
    </source>
</evidence>
<dbReference type="Pfam" id="PF12273">
    <property type="entry name" value="RCR"/>
    <property type="match status" value="1"/>
</dbReference>
<evidence type="ECO:0000313" key="3">
    <source>
        <dbReference type="Proteomes" id="UP000053317"/>
    </source>
</evidence>
<feature type="region of interest" description="Disordered" evidence="1">
    <location>
        <begin position="19"/>
        <end position="120"/>
    </location>
</feature>
<name>A0A0G2E770_PHACM</name>
<accession>A0A0G2E770</accession>
<protein>
    <submittedName>
        <fullName evidence="2">Uncharacterized protein</fullName>
    </submittedName>
</protein>
<dbReference type="GO" id="GO:0016192">
    <property type="term" value="P:vesicle-mediated transport"/>
    <property type="evidence" value="ECO:0007669"/>
    <property type="project" value="TreeGrafter"/>
</dbReference>
<gene>
    <name evidence="2" type="ORF">UCRPC4_g05056</name>
</gene>
<reference evidence="2 3" key="2">
    <citation type="submission" date="2015-05" db="EMBL/GenBank/DDBJ databases">
        <authorList>
            <person name="Morales-Cruz A."/>
            <person name="Amrine K.C."/>
            <person name="Cantu D."/>
        </authorList>
    </citation>
    <scope>NUCLEOTIDE SEQUENCE [LARGE SCALE GENOMIC DNA]</scope>
    <source>
        <strain evidence="2">UCRPC4</strain>
    </source>
</reference>
<dbReference type="Proteomes" id="UP000053317">
    <property type="component" value="Unassembled WGS sequence"/>
</dbReference>
<proteinExistence type="predicted"/>
<keyword evidence="3" id="KW-1185">Reference proteome</keyword>